<name>A0A8J4CIJ4_9CHLO</name>
<keyword evidence="1" id="KW-0812">Transmembrane</keyword>
<dbReference type="EMBL" id="BNCP01000024">
    <property type="protein sequence ID" value="GIL82391.1"/>
    <property type="molecule type" value="Genomic_DNA"/>
</dbReference>
<feature type="transmembrane region" description="Helical" evidence="1">
    <location>
        <begin position="12"/>
        <end position="35"/>
    </location>
</feature>
<keyword evidence="1" id="KW-1133">Transmembrane helix</keyword>
<reference evidence="2" key="1">
    <citation type="journal article" date="2021" name="Proc. Natl. Acad. Sci. U.S.A.">
        <title>Three genomes in the algal genus Volvox reveal the fate of a haploid sex-determining region after a transition to homothallism.</title>
        <authorList>
            <person name="Yamamoto K."/>
            <person name="Hamaji T."/>
            <person name="Kawai-Toyooka H."/>
            <person name="Matsuzaki R."/>
            <person name="Takahashi F."/>
            <person name="Nishimura Y."/>
            <person name="Kawachi M."/>
            <person name="Noguchi H."/>
            <person name="Minakuchi Y."/>
            <person name="Umen J.G."/>
            <person name="Toyoda A."/>
            <person name="Nozaki H."/>
        </authorList>
    </citation>
    <scope>NUCLEOTIDE SEQUENCE</scope>
    <source>
        <strain evidence="2">NIES-3786</strain>
    </source>
</reference>
<dbReference type="AlphaFoldDB" id="A0A8J4CIJ4"/>
<evidence type="ECO:0000313" key="2">
    <source>
        <dbReference type="EMBL" id="GIL82391.1"/>
    </source>
</evidence>
<proteinExistence type="predicted"/>
<gene>
    <name evidence="2" type="ORF">Vretifemale_11388</name>
</gene>
<feature type="non-terminal residue" evidence="2">
    <location>
        <position position="139"/>
    </location>
</feature>
<feature type="non-terminal residue" evidence="2">
    <location>
        <position position="1"/>
    </location>
</feature>
<dbReference type="Proteomes" id="UP000747110">
    <property type="component" value="Unassembled WGS sequence"/>
</dbReference>
<protein>
    <submittedName>
        <fullName evidence="2">Uncharacterized protein</fullName>
    </submittedName>
</protein>
<keyword evidence="1" id="KW-0472">Membrane</keyword>
<evidence type="ECO:0000256" key="1">
    <source>
        <dbReference type="SAM" id="Phobius"/>
    </source>
</evidence>
<keyword evidence="3" id="KW-1185">Reference proteome</keyword>
<organism evidence="2 3">
    <name type="scientific">Volvox reticuliferus</name>
    <dbReference type="NCBI Taxonomy" id="1737510"/>
    <lineage>
        <taxon>Eukaryota</taxon>
        <taxon>Viridiplantae</taxon>
        <taxon>Chlorophyta</taxon>
        <taxon>core chlorophytes</taxon>
        <taxon>Chlorophyceae</taxon>
        <taxon>CS clade</taxon>
        <taxon>Chlamydomonadales</taxon>
        <taxon>Volvocaceae</taxon>
        <taxon>Volvox</taxon>
    </lineage>
</organism>
<comment type="caution">
    <text evidence="2">The sequence shown here is derived from an EMBL/GenBank/DDBJ whole genome shotgun (WGS) entry which is preliminary data.</text>
</comment>
<accession>A0A8J4CIJ4</accession>
<evidence type="ECO:0000313" key="3">
    <source>
        <dbReference type="Proteomes" id="UP000747110"/>
    </source>
</evidence>
<sequence length="139" mass="14238">AFKQGGAAAQSLCIFRYPAIITFSLLCFACSAFAYNPYINAVAHTSVSRDLYKYTGQLCLHWLTSGSERLEGVKTTVSVGVAAGAAAAAAAVARKDVAMAVADVKALEVVATEAAVVVEAVRATILAVVAVLVTAPAMA</sequence>